<accession>A0ABP8EJV1</accession>
<dbReference type="RefSeq" id="WP_236866412.1">
    <property type="nucleotide sequence ID" value="NZ_BAABAZ010000006.1"/>
</dbReference>
<dbReference type="PANTHER" id="PTHR34818">
    <property type="entry name" value="PROTEIN BLI-3"/>
    <property type="match status" value="1"/>
</dbReference>
<dbReference type="InterPro" id="IPR038725">
    <property type="entry name" value="YdaG_split_barrel_FMN-bd"/>
</dbReference>
<dbReference type="Pfam" id="PF16242">
    <property type="entry name" value="Pyrid_ox_like"/>
    <property type="match status" value="1"/>
</dbReference>
<dbReference type="PANTHER" id="PTHR34818:SF1">
    <property type="entry name" value="PROTEIN BLI-3"/>
    <property type="match status" value="1"/>
</dbReference>
<keyword evidence="3" id="KW-1185">Reference proteome</keyword>
<sequence length="159" mass="17340">MSAETDATALAQAAKDIRMCMFTTLDENDRIVSRPMAVMDVDDANHFWFLTAANSPKVEDLLDNREVNLAFAGKQDWISIAGRALLHRDAKKKEELWGLGADAWFDQGPEDPSVLVLEVVPDTAEYWTSPGRAATAVSMLKAATIGGEPKAGESGEVRM</sequence>
<name>A0ABP8EJV1_9MICO</name>
<evidence type="ECO:0000259" key="1">
    <source>
        <dbReference type="Pfam" id="PF16242"/>
    </source>
</evidence>
<reference evidence="3" key="1">
    <citation type="journal article" date="2019" name="Int. J. Syst. Evol. Microbiol.">
        <title>The Global Catalogue of Microorganisms (GCM) 10K type strain sequencing project: providing services to taxonomists for standard genome sequencing and annotation.</title>
        <authorList>
            <consortium name="The Broad Institute Genomics Platform"/>
            <consortium name="The Broad Institute Genome Sequencing Center for Infectious Disease"/>
            <person name="Wu L."/>
            <person name="Ma J."/>
        </authorList>
    </citation>
    <scope>NUCLEOTIDE SEQUENCE [LARGE SCALE GENOMIC DNA]</scope>
    <source>
        <strain evidence="3">JCM 17458</strain>
    </source>
</reference>
<gene>
    <name evidence="2" type="ORF">GCM10022261_17480</name>
</gene>
<proteinExistence type="predicted"/>
<dbReference type="Proteomes" id="UP001501586">
    <property type="component" value="Unassembled WGS sequence"/>
</dbReference>
<dbReference type="InterPro" id="IPR052917">
    <property type="entry name" value="Stress-Dev_Protein"/>
</dbReference>
<evidence type="ECO:0000313" key="3">
    <source>
        <dbReference type="Proteomes" id="UP001501586"/>
    </source>
</evidence>
<evidence type="ECO:0000313" key="2">
    <source>
        <dbReference type="EMBL" id="GAA4284217.1"/>
    </source>
</evidence>
<dbReference type="EMBL" id="BAABAZ010000006">
    <property type="protein sequence ID" value="GAA4284217.1"/>
    <property type="molecule type" value="Genomic_DNA"/>
</dbReference>
<dbReference type="InterPro" id="IPR012349">
    <property type="entry name" value="Split_barrel_FMN-bd"/>
</dbReference>
<dbReference type="Gene3D" id="2.30.110.10">
    <property type="entry name" value="Electron Transport, Fmn-binding Protein, Chain A"/>
    <property type="match status" value="1"/>
</dbReference>
<comment type="caution">
    <text evidence="2">The sequence shown here is derived from an EMBL/GenBank/DDBJ whole genome shotgun (WGS) entry which is preliminary data.</text>
</comment>
<dbReference type="SUPFAM" id="SSF50475">
    <property type="entry name" value="FMN-binding split barrel"/>
    <property type="match status" value="1"/>
</dbReference>
<feature type="domain" description="General stress protein FMN-binding split barrel" evidence="1">
    <location>
        <begin position="8"/>
        <end position="148"/>
    </location>
</feature>
<protein>
    <submittedName>
        <fullName evidence="2">Pyridoxamine 5'-phosphate oxidase family protein</fullName>
    </submittedName>
</protein>
<organism evidence="2 3">
    <name type="scientific">Brevibacterium daeguense</name>
    <dbReference type="NCBI Taxonomy" id="909936"/>
    <lineage>
        <taxon>Bacteria</taxon>
        <taxon>Bacillati</taxon>
        <taxon>Actinomycetota</taxon>
        <taxon>Actinomycetes</taxon>
        <taxon>Micrococcales</taxon>
        <taxon>Brevibacteriaceae</taxon>
        <taxon>Brevibacterium</taxon>
    </lineage>
</organism>